<sequence>MASFIVDKLGNENYRGVLDIAYATPPMKEIIDEKQFCGYELYGRVIDMSKSNPIYKSSRQDRRLARERLKAKQ</sequence>
<organism evidence="1 2">
    <name type="scientific">Oceanobacillus jeddahense</name>
    <dbReference type="NCBI Taxonomy" id="1462527"/>
    <lineage>
        <taxon>Bacteria</taxon>
        <taxon>Bacillati</taxon>
        <taxon>Bacillota</taxon>
        <taxon>Bacilli</taxon>
        <taxon>Bacillales</taxon>
        <taxon>Bacillaceae</taxon>
        <taxon>Oceanobacillus</taxon>
    </lineage>
</organism>
<dbReference type="EMBL" id="CP101914">
    <property type="protein sequence ID" value="UUI02773.1"/>
    <property type="molecule type" value="Genomic_DNA"/>
</dbReference>
<protein>
    <recommendedName>
        <fullName evidence="3">TNase-like domain-containing protein</fullName>
    </recommendedName>
</protein>
<evidence type="ECO:0000313" key="2">
    <source>
        <dbReference type="Proteomes" id="UP001059773"/>
    </source>
</evidence>
<dbReference type="Proteomes" id="UP001059773">
    <property type="component" value="Chromosome"/>
</dbReference>
<reference evidence="1" key="1">
    <citation type="submission" date="2022-07" db="EMBL/GenBank/DDBJ databases">
        <title>FELIX.</title>
        <authorList>
            <person name="Wan K.H."/>
            <person name="Park S."/>
            <person name="Lawrence Q."/>
            <person name="Eichenberger J.P."/>
            <person name="Booth B.W."/>
            <person name="Piaggio A.J."/>
            <person name="Chandler J.C."/>
            <person name="Franklin A.B."/>
            <person name="Celniker S.E."/>
        </authorList>
    </citation>
    <scope>NUCLEOTIDE SEQUENCE</scope>
    <source>
        <strain evidence="1">QA-1986 374</strain>
    </source>
</reference>
<keyword evidence="2" id="KW-1185">Reference proteome</keyword>
<dbReference type="RefSeq" id="WP_256707971.1">
    <property type="nucleotide sequence ID" value="NZ_CP101914.1"/>
</dbReference>
<name>A0ABY5JR37_9BACI</name>
<proteinExistence type="predicted"/>
<evidence type="ECO:0008006" key="3">
    <source>
        <dbReference type="Google" id="ProtNLM"/>
    </source>
</evidence>
<accession>A0ABY5JR37</accession>
<gene>
    <name evidence="1" type="ORF">NP439_22500</name>
</gene>
<evidence type="ECO:0000313" key="1">
    <source>
        <dbReference type="EMBL" id="UUI02773.1"/>
    </source>
</evidence>